<dbReference type="Proteomes" id="UP000054928">
    <property type="component" value="Unassembled WGS sequence"/>
</dbReference>
<evidence type="ECO:0000313" key="3">
    <source>
        <dbReference type="Proteomes" id="UP000054928"/>
    </source>
</evidence>
<sequence length="532" mass="58284">MITLKMVVLASSFALSVGLPQETFFKDMPSVKLHVKFKRESMKFHGQSEFDIYATPQVSVNGSSVLYDCYATLSDNRSNYTYTIKDGAYLTTTDAFRSKTTQCLPPSLMLFNEILPALNNVTPIPSASIGDKAVECTSGNLLKTTFAETNYAICASGKAGFTAYSSDMDIIVEYLKSPISIAKPELSATFAPCEIVRIETSFTPAALALATGGSIPSFSHRQLREESHMIMESSSCNECSTMPRPCIFFHGSGNEHGMDELQDTAELLKDKLGDIHGHAPCCSSIKYAVIETMDAGWRNEDLQQKFCNFSLSMSPTSDVAAAIIENTIVVTHSMGGLVMAGAIANNTCTLSNTSSWVALSPPMTGSMASDYLIDICGLEDSKVRLGFLEKFEQCPAAESRKSTSYQGEKYSDPIMDEAYIAAQKAYTDNVEAAMCSDSYVGIFSKFQAPSIFAGTIVKHKSEENDGLVEFQSCVGGLDTGLFGNHYSNSFYRSRLNHADTAFLTGDGIFRNSQKPNKWFECLKYNNPRRFRL</sequence>
<keyword evidence="3" id="KW-1185">Reference proteome</keyword>
<dbReference type="RefSeq" id="XP_024576214.1">
    <property type="nucleotide sequence ID" value="XM_024725437.1"/>
</dbReference>
<accession>A0A0P1AG08</accession>
<dbReference type="AlphaFoldDB" id="A0A0P1AG08"/>
<organism evidence="2 3">
    <name type="scientific">Plasmopara halstedii</name>
    <name type="common">Downy mildew of sunflower</name>
    <dbReference type="NCBI Taxonomy" id="4781"/>
    <lineage>
        <taxon>Eukaryota</taxon>
        <taxon>Sar</taxon>
        <taxon>Stramenopiles</taxon>
        <taxon>Oomycota</taxon>
        <taxon>Peronosporomycetes</taxon>
        <taxon>Peronosporales</taxon>
        <taxon>Peronosporaceae</taxon>
        <taxon>Plasmopara</taxon>
    </lineage>
</organism>
<dbReference type="SUPFAM" id="SSF53474">
    <property type="entry name" value="alpha/beta-Hydrolases"/>
    <property type="match status" value="1"/>
</dbReference>
<dbReference type="GeneID" id="36405133"/>
<reference evidence="3" key="1">
    <citation type="submission" date="2014-09" db="EMBL/GenBank/DDBJ databases">
        <authorList>
            <person name="Sharma Rahul"/>
            <person name="Thines Marco"/>
        </authorList>
    </citation>
    <scope>NUCLEOTIDE SEQUENCE [LARGE SCALE GENOMIC DNA]</scope>
</reference>
<feature type="chain" id="PRO_5006058642" description="RxLR-like protein" evidence="1">
    <location>
        <begin position="19"/>
        <end position="532"/>
    </location>
</feature>
<proteinExistence type="predicted"/>
<name>A0A0P1AG08_PLAHL</name>
<evidence type="ECO:0000256" key="1">
    <source>
        <dbReference type="SAM" id="SignalP"/>
    </source>
</evidence>
<feature type="signal peptide" evidence="1">
    <location>
        <begin position="1"/>
        <end position="18"/>
    </location>
</feature>
<evidence type="ECO:0008006" key="4">
    <source>
        <dbReference type="Google" id="ProtNLM"/>
    </source>
</evidence>
<evidence type="ECO:0000313" key="2">
    <source>
        <dbReference type="EMBL" id="CEG39845.1"/>
    </source>
</evidence>
<dbReference type="OrthoDB" id="155775at2759"/>
<dbReference type="PANTHER" id="PTHR22538">
    <property type="entry name" value="CILIA- AND FLAGELLA-ASSOCIATED PROTEIN 74"/>
    <property type="match status" value="1"/>
</dbReference>
<dbReference type="PANTHER" id="PTHR22538:SF1">
    <property type="entry name" value="VWFD DOMAIN-CONTAINING PROTEIN"/>
    <property type="match status" value="1"/>
</dbReference>
<dbReference type="OMA" id="CKFSPTT"/>
<protein>
    <recommendedName>
        <fullName evidence="4">RxLR-like protein</fullName>
    </recommendedName>
</protein>
<dbReference type="InterPro" id="IPR029058">
    <property type="entry name" value="AB_hydrolase_fold"/>
</dbReference>
<dbReference type="Gene3D" id="3.40.50.1820">
    <property type="entry name" value="alpha/beta hydrolase"/>
    <property type="match status" value="1"/>
</dbReference>
<keyword evidence="1" id="KW-0732">Signal</keyword>
<dbReference type="EMBL" id="CCYD01000442">
    <property type="protein sequence ID" value="CEG39845.1"/>
    <property type="molecule type" value="Genomic_DNA"/>
</dbReference>